<dbReference type="SUPFAM" id="SSF53300">
    <property type="entry name" value="vWA-like"/>
    <property type="match status" value="1"/>
</dbReference>
<protein>
    <submittedName>
        <fullName evidence="2">DUF58 domain-containing protein</fullName>
    </submittedName>
</protein>
<gene>
    <name evidence="2" type="ORF">EYC98_12540</name>
</gene>
<evidence type="ECO:0000259" key="1">
    <source>
        <dbReference type="Pfam" id="PF01882"/>
    </source>
</evidence>
<reference evidence="2" key="1">
    <citation type="submission" date="2019-02" db="EMBL/GenBank/DDBJ databases">
        <authorList>
            <person name="Li S.-H."/>
        </authorList>
    </citation>
    <scope>NUCLEOTIDE SEQUENCE</scope>
    <source>
        <strain evidence="2">IMCC14734</strain>
    </source>
</reference>
<proteinExistence type="predicted"/>
<organism evidence="2 3">
    <name type="scientific">Candidatus Litorirhabdus singularis</name>
    <dbReference type="NCBI Taxonomy" id="2518993"/>
    <lineage>
        <taxon>Bacteria</taxon>
        <taxon>Pseudomonadati</taxon>
        <taxon>Pseudomonadota</taxon>
        <taxon>Gammaproteobacteria</taxon>
        <taxon>Cellvibrionales</taxon>
        <taxon>Halieaceae</taxon>
        <taxon>Candidatus Litorirhabdus</taxon>
    </lineage>
</organism>
<dbReference type="Proteomes" id="UP001143362">
    <property type="component" value="Unassembled WGS sequence"/>
</dbReference>
<sequence>MTSGSGPYTELEALIQERHNGKQLKLALRTRALSALSGGNRSNFRGRGIDFEEVREYQPGDDIRTIDWRVTARTGAAHTKIFREERERPVLVVTDQRNSMFFGSRNCCKSVLAAHTAALLAWAALEQGDRVGGLVFNDREHREVRPRRSRGAVLNYLHQLNELNRQLPDLERTETAAQPFADTAAEVRRIARPGSAVLIISDFRGALGARAMEHLHQLSRHTEITALHCSDPLEQNLPEQGRYRVTDGKLKIDLNTGDGAVRTAFSQRYRDSLDELQDNFGKLGIPLLQLSTAEPALDSLLPYFSSMRRGVTTA</sequence>
<dbReference type="RefSeq" id="WP_279245686.1">
    <property type="nucleotide sequence ID" value="NZ_SHNN01000002.1"/>
</dbReference>
<keyword evidence="3" id="KW-1185">Reference proteome</keyword>
<dbReference type="InterPro" id="IPR036465">
    <property type="entry name" value="vWFA_dom_sf"/>
</dbReference>
<dbReference type="EMBL" id="SHNN01000002">
    <property type="protein sequence ID" value="MCX2981689.1"/>
    <property type="molecule type" value="Genomic_DNA"/>
</dbReference>
<comment type="caution">
    <text evidence="2">The sequence shown here is derived from an EMBL/GenBank/DDBJ whole genome shotgun (WGS) entry which is preliminary data.</text>
</comment>
<accession>A0ABT3TJU2</accession>
<dbReference type="Pfam" id="PF01882">
    <property type="entry name" value="DUF58"/>
    <property type="match status" value="1"/>
</dbReference>
<name>A0ABT3TJU2_9GAMM</name>
<dbReference type="PANTHER" id="PTHR33608">
    <property type="entry name" value="BLL2464 PROTEIN"/>
    <property type="match status" value="1"/>
</dbReference>
<evidence type="ECO:0000313" key="2">
    <source>
        <dbReference type="EMBL" id="MCX2981689.1"/>
    </source>
</evidence>
<dbReference type="InterPro" id="IPR002881">
    <property type="entry name" value="DUF58"/>
</dbReference>
<feature type="domain" description="DUF58" evidence="1">
    <location>
        <begin position="53"/>
        <end position="272"/>
    </location>
</feature>
<evidence type="ECO:0000313" key="3">
    <source>
        <dbReference type="Proteomes" id="UP001143362"/>
    </source>
</evidence>
<dbReference type="PANTHER" id="PTHR33608:SF12">
    <property type="entry name" value="DUF58 DOMAIN-CONTAINING PROTEIN"/>
    <property type="match status" value="1"/>
</dbReference>